<dbReference type="AlphaFoldDB" id="A0A2T6ZMG9"/>
<comment type="caution">
    <text evidence="1">The sequence shown here is derived from an EMBL/GenBank/DDBJ whole genome shotgun (WGS) entry which is preliminary data.</text>
</comment>
<dbReference type="GO" id="GO:0009691">
    <property type="term" value="P:cytokinin biosynthetic process"/>
    <property type="evidence" value="ECO:0007669"/>
    <property type="project" value="InterPro"/>
</dbReference>
<dbReference type="PANTHER" id="PTHR31223:SF70">
    <property type="entry name" value="LOG FAMILY PROTEIN YJL055W"/>
    <property type="match status" value="1"/>
</dbReference>
<dbReference type="STRING" id="42251.A0A2T6ZMG9"/>
<reference evidence="1 2" key="1">
    <citation type="submission" date="2017-04" db="EMBL/GenBank/DDBJ databases">
        <title>Draft genome sequence of Tuber borchii Vittad., a whitish edible truffle.</title>
        <authorList>
            <consortium name="DOE Joint Genome Institute"/>
            <person name="Murat C."/>
            <person name="Kuo A."/>
            <person name="Barry K.W."/>
            <person name="Clum A."/>
            <person name="Dockter R.B."/>
            <person name="Fauchery L."/>
            <person name="Iotti M."/>
            <person name="Kohler A."/>
            <person name="Labutti K."/>
            <person name="Lindquist E.A."/>
            <person name="Lipzen A."/>
            <person name="Ohm R.A."/>
            <person name="Wang M."/>
            <person name="Grigoriev I.V."/>
            <person name="Zambonelli A."/>
            <person name="Martin F.M."/>
        </authorList>
    </citation>
    <scope>NUCLEOTIDE SEQUENCE [LARGE SCALE GENOMIC DNA]</scope>
    <source>
        <strain evidence="1 2">Tbo3840</strain>
    </source>
</reference>
<evidence type="ECO:0000313" key="2">
    <source>
        <dbReference type="Proteomes" id="UP000244722"/>
    </source>
</evidence>
<organism evidence="1 2">
    <name type="scientific">Tuber borchii</name>
    <name type="common">White truffle</name>
    <dbReference type="NCBI Taxonomy" id="42251"/>
    <lineage>
        <taxon>Eukaryota</taxon>
        <taxon>Fungi</taxon>
        <taxon>Dikarya</taxon>
        <taxon>Ascomycota</taxon>
        <taxon>Pezizomycotina</taxon>
        <taxon>Pezizomycetes</taxon>
        <taxon>Pezizales</taxon>
        <taxon>Tuberaceae</taxon>
        <taxon>Tuber</taxon>
    </lineage>
</organism>
<name>A0A2T6ZMG9_TUBBO</name>
<evidence type="ECO:0008006" key="3">
    <source>
        <dbReference type="Google" id="ProtNLM"/>
    </source>
</evidence>
<sequence length="206" mass="22084">MSDSQANKQFAVCVFCGSNPGIGTRFMETAKALGEVLHKNDWSLVYGGGTAGLMGAVASSLVSLGGNVHGIIPKALVEKEEAGIPHSVKEFGERTVVQDMHARKAMMGKEANAFVALPGGFGTMEELFEIVTWNQLGIHDCPIVILNIDGYYDGLLGWIKTAVEKGFISEGVSTIVSEAKSVEEVAEKCKSYKPALGRMNLDWSSR</sequence>
<proteinExistence type="predicted"/>
<dbReference type="Pfam" id="PF03641">
    <property type="entry name" value="Lysine_decarbox"/>
    <property type="match status" value="1"/>
</dbReference>
<dbReference type="OrthoDB" id="414463at2759"/>
<dbReference type="EMBL" id="NESQ01000181">
    <property type="protein sequence ID" value="PUU76614.1"/>
    <property type="molecule type" value="Genomic_DNA"/>
</dbReference>
<dbReference type="Proteomes" id="UP000244722">
    <property type="component" value="Unassembled WGS sequence"/>
</dbReference>
<dbReference type="PANTHER" id="PTHR31223">
    <property type="entry name" value="LOG FAMILY PROTEIN YJL055W"/>
    <property type="match status" value="1"/>
</dbReference>
<protein>
    <recommendedName>
        <fullName evidence="3">Cytokinin riboside 5'-monophosphate phosphoribohydrolase</fullName>
    </recommendedName>
</protein>
<dbReference type="SUPFAM" id="SSF102405">
    <property type="entry name" value="MCP/YpsA-like"/>
    <property type="match status" value="1"/>
</dbReference>
<dbReference type="InterPro" id="IPR005269">
    <property type="entry name" value="LOG"/>
</dbReference>
<dbReference type="GO" id="GO:0016799">
    <property type="term" value="F:hydrolase activity, hydrolyzing N-glycosyl compounds"/>
    <property type="evidence" value="ECO:0007669"/>
    <property type="project" value="TreeGrafter"/>
</dbReference>
<keyword evidence="2" id="KW-1185">Reference proteome</keyword>
<dbReference type="Gene3D" id="3.40.50.450">
    <property type="match status" value="1"/>
</dbReference>
<evidence type="ECO:0000313" key="1">
    <source>
        <dbReference type="EMBL" id="PUU76614.1"/>
    </source>
</evidence>
<gene>
    <name evidence="1" type="ORF">B9Z19DRAFT_1115773</name>
</gene>
<accession>A0A2T6ZMG9</accession>
<dbReference type="InterPro" id="IPR031100">
    <property type="entry name" value="LOG_fam"/>
</dbReference>
<dbReference type="NCBIfam" id="TIGR00730">
    <property type="entry name" value="Rossman fold protein, TIGR00730 family"/>
    <property type="match status" value="1"/>
</dbReference>
<dbReference type="GO" id="GO:0005829">
    <property type="term" value="C:cytosol"/>
    <property type="evidence" value="ECO:0007669"/>
    <property type="project" value="TreeGrafter"/>
</dbReference>